<organism evidence="1 2">
    <name type="scientific">Penicillium daleae</name>
    <dbReference type="NCBI Taxonomy" id="63821"/>
    <lineage>
        <taxon>Eukaryota</taxon>
        <taxon>Fungi</taxon>
        <taxon>Dikarya</taxon>
        <taxon>Ascomycota</taxon>
        <taxon>Pezizomycotina</taxon>
        <taxon>Eurotiomycetes</taxon>
        <taxon>Eurotiomycetidae</taxon>
        <taxon>Eurotiales</taxon>
        <taxon>Aspergillaceae</taxon>
        <taxon>Penicillium</taxon>
    </lineage>
</organism>
<proteinExistence type="predicted"/>
<sequence>MAPIFYIGPRAGAGCSQSNSPCLGNPETDGNALRADVTVEAVADLIPGLVPVPPVAGVVPLLQLAMANRRRRLPLGQAANEFGGSVADHVTRLIFDGGHVVPLSDGLQLLTGIHIPFDLDGPIRVRNLRDDIWAGLAYELTERVRSSLSTGHKGGICRGPITVRS</sequence>
<comment type="caution">
    <text evidence="1">The sequence shown here is derived from an EMBL/GenBank/DDBJ whole genome shotgun (WGS) entry which is preliminary data.</text>
</comment>
<accession>A0AAD6G5V1</accession>
<reference evidence="1" key="2">
    <citation type="journal article" date="2023" name="IMA Fungus">
        <title>Comparative genomic study of the Penicillium genus elucidates a diverse pangenome and 15 lateral gene transfer events.</title>
        <authorList>
            <person name="Petersen C."/>
            <person name="Sorensen T."/>
            <person name="Nielsen M.R."/>
            <person name="Sondergaard T.E."/>
            <person name="Sorensen J.L."/>
            <person name="Fitzpatrick D.A."/>
            <person name="Frisvad J.C."/>
            <person name="Nielsen K.L."/>
        </authorList>
    </citation>
    <scope>NUCLEOTIDE SEQUENCE</scope>
    <source>
        <strain evidence="1">IBT 16125</strain>
    </source>
</reference>
<dbReference type="RefSeq" id="XP_056768560.1">
    <property type="nucleotide sequence ID" value="XM_056904453.1"/>
</dbReference>
<dbReference type="GeneID" id="81594696"/>
<evidence type="ECO:0000313" key="1">
    <source>
        <dbReference type="EMBL" id="KAJ5459518.1"/>
    </source>
</evidence>
<dbReference type="EMBL" id="JAPVEA010000002">
    <property type="protein sequence ID" value="KAJ5459518.1"/>
    <property type="molecule type" value="Genomic_DNA"/>
</dbReference>
<name>A0AAD6G5V1_9EURO</name>
<gene>
    <name evidence="1" type="ORF">N7458_001070</name>
</gene>
<dbReference type="Proteomes" id="UP001213681">
    <property type="component" value="Unassembled WGS sequence"/>
</dbReference>
<dbReference type="AlphaFoldDB" id="A0AAD6G5V1"/>
<keyword evidence="2" id="KW-1185">Reference proteome</keyword>
<reference evidence="1" key="1">
    <citation type="submission" date="2022-12" db="EMBL/GenBank/DDBJ databases">
        <authorList>
            <person name="Petersen C."/>
        </authorList>
    </citation>
    <scope>NUCLEOTIDE SEQUENCE</scope>
    <source>
        <strain evidence="1">IBT 16125</strain>
    </source>
</reference>
<protein>
    <submittedName>
        <fullName evidence="1">Uncharacterized protein</fullName>
    </submittedName>
</protein>
<evidence type="ECO:0000313" key="2">
    <source>
        <dbReference type="Proteomes" id="UP001213681"/>
    </source>
</evidence>